<dbReference type="EMBL" id="SLWS01000016">
    <property type="protein sequence ID" value="TCO48130.1"/>
    <property type="molecule type" value="Genomic_DNA"/>
</dbReference>
<dbReference type="Gene3D" id="1.10.10.10">
    <property type="entry name" value="Winged helix-like DNA-binding domain superfamily/Winged helix DNA-binding domain"/>
    <property type="match status" value="1"/>
</dbReference>
<gene>
    <name evidence="1" type="ORF">EV192_116183</name>
</gene>
<evidence type="ECO:0000313" key="1">
    <source>
        <dbReference type="EMBL" id="TCO48130.1"/>
    </source>
</evidence>
<reference evidence="1 2" key="1">
    <citation type="submission" date="2019-03" db="EMBL/GenBank/DDBJ databases">
        <title>Genomic Encyclopedia of Type Strains, Phase IV (KMG-IV): sequencing the most valuable type-strain genomes for metagenomic binning, comparative biology and taxonomic classification.</title>
        <authorList>
            <person name="Goeker M."/>
        </authorList>
    </citation>
    <scope>NUCLEOTIDE SEQUENCE [LARGE SCALE GENOMIC DNA]</scope>
    <source>
        <strain evidence="1 2">DSM 45934</strain>
    </source>
</reference>
<dbReference type="CDD" id="cd00090">
    <property type="entry name" value="HTH_ARSR"/>
    <property type="match status" value="1"/>
</dbReference>
<dbReference type="SUPFAM" id="SSF46785">
    <property type="entry name" value="Winged helix' DNA-binding domain"/>
    <property type="match status" value="1"/>
</dbReference>
<keyword evidence="2" id="KW-1185">Reference proteome</keyword>
<proteinExistence type="predicted"/>
<accession>A0A4V2S4H6</accession>
<dbReference type="InterPro" id="IPR036390">
    <property type="entry name" value="WH_DNA-bd_sf"/>
</dbReference>
<dbReference type="Pfam" id="PF12840">
    <property type="entry name" value="HTH_20"/>
    <property type="match status" value="1"/>
</dbReference>
<dbReference type="AlphaFoldDB" id="A0A4V2S4H6"/>
<dbReference type="Gene3D" id="6.10.140.2180">
    <property type="match status" value="1"/>
</dbReference>
<organism evidence="1 2">
    <name type="scientific">Actinocrispum wychmicini</name>
    <dbReference type="NCBI Taxonomy" id="1213861"/>
    <lineage>
        <taxon>Bacteria</taxon>
        <taxon>Bacillati</taxon>
        <taxon>Actinomycetota</taxon>
        <taxon>Actinomycetes</taxon>
        <taxon>Pseudonocardiales</taxon>
        <taxon>Pseudonocardiaceae</taxon>
        <taxon>Actinocrispum</taxon>
    </lineage>
</organism>
<dbReference type="InterPro" id="IPR036388">
    <property type="entry name" value="WH-like_DNA-bd_sf"/>
</dbReference>
<sequence>MVPWRTDFAKRRLCKVPPPDHPIRGELLDLLRERDTVTATEAARQLGHSSGLCSFHLRQLARYGYVEEVDTSDGRVRPWRLTRAPEGPDLGLLARELEDEGYRRWLQQKHTAPEEWAADEAFSSVLYLDPKELSEVGAQIRALLAKYATREPTPTARPVAAVARLFPLLPVEERTSWPSES</sequence>
<protein>
    <submittedName>
        <fullName evidence="1">Putative ArsR family transcriptional regulator</fullName>
    </submittedName>
</protein>
<dbReference type="InterPro" id="IPR011991">
    <property type="entry name" value="ArsR-like_HTH"/>
</dbReference>
<dbReference type="Proteomes" id="UP000295680">
    <property type="component" value="Unassembled WGS sequence"/>
</dbReference>
<dbReference type="OrthoDB" id="7945987at2"/>
<comment type="caution">
    <text evidence="1">The sequence shown here is derived from an EMBL/GenBank/DDBJ whole genome shotgun (WGS) entry which is preliminary data.</text>
</comment>
<evidence type="ECO:0000313" key="2">
    <source>
        <dbReference type="Proteomes" id="UP000295680"/>
    </source>
</evidence>
<name>A0A4V2S4H6_9PSEU</name>